<proteinExistence type="predicted"/>
<dbReference type="CDD" id="cd06813">
    <property type="entry name" value="PLPDE_III_DSD_D-TA_like_2"/>
    <property type="match status" value="1"/>
</dbReference>
<feature type="domain" description="Alanine racemase N-terminal" evidence="1">
    <location>
        <begin position="32"/>
        <end position="275"/>
    </location>
</feature>
<dbReference type="HOGENOM" id="CLU_042383_0_0_10"/>
<dbReference type="InterPro" id="IPR001608">
    <property type="entry name" value="Ala_racemase_N"/>
</dbReference>
<dbReference type="GO" id="GO:0008721">
    <property type="term" value="F:D-serine ammonia-lyase activity"/>
    <property type="evidence" value="ECO:0007669"/>
    <property type="project" value="TreeGrafter"/>
</dbReference>
<keyword evidence="3" id="KW-1185">Reference proteome</keyword>
<gene>
    <name evidence="2" type="ordered locus">Solca_1370</name>
</gene>
<dbReference type="KEGG" id="scn:Solca_1370"/>
<reference evidence="2" key="1">
    <citation type="submission" date="2012-02" db="EMBL/GenBank/DDBJ databases">
        <title>The complete genome of Solitalea canadensis DSM 3403.</title>
        <authorList>
            <consortium name="US DOE Joint Genome Institute (JGI-PGF)"/>
            <person name="Lucas S."/>
            <person name="Copeland A."/>
            <person name="Lapidus A."/>
            <person name="Glavina del Rio T."/>
            <person name="Dalin E."/>
            <person name="Tice H."/>
            <person name="Bruce D."/>
            <person name="Goodwin L."/>
            <person name="Pitluck S."/>
            <person name="Peters L."/>
            <person name="Ovchinnikova G."/>
            <person name="Lu M."/>
            <person name="Kyrpides N."/>
            <person name="Mavromatis K."/>
            <person name="Ivanova N."/>
            <person name="Brettin T."/>
            <person name="Detter J.C."/>
            <person name="Han C."/>
            <person name="Larimer F."/>
            <person name="Land M."/>
            <person name="Hauser L."/>
            <person name="Markowitz V."/>
            <person name="Cheng J.-F."/>
            <person name="Hugenholtz P."/>
            <person name="Woyke T."/>
            <person name="Wu D."/>
            <person name="Spring S."/>
            <person name="Schroeder M."/>
            <person name="Kopitz M."/>
            <person name="Brambilla E."/>
            <person name="Klenk H.-P."/>
            <person name="Eisen J.A."/>
        </authorList>
    </citation>
    <scope>NUCLEOTIDE SEQUENCE</scope>
    <source>
        <strain evidence="2">DSM 3403</strain>
    </source>
</reference>
<dbReference type="SUPFAM" id="SSF51419">
    <property type="entry name" value="PLP-binding barrel"/>
    <property type="match status" value="1"/>
</dbReference>
<evidence type="ECO:0000313" key="2">
    <source>
        <dbReference type="EMBL" id="AFD06456.1"/>
    </source>
</evidence>
<evidence type="ECO:0000259" key="1">
    <source>
        <dbReference type="Pfam" id="PF01168"/>
    </source>
</evidence>
<sequence>MLGNQLQCMHNKYSYNYYKEIFKNTTKPFAFVDLDLLDENIRDLKNRAGSKKIRIASKSIRCRTIIDRIFETDKQFEGVMCYSAEEALWLSDLGYDNLLIGYPTSDIQQIEALGNEIKNGKIIYLMIDDEEHLKRINAIGLKLSVKMPVCIDVDMSSDFPGLHFGVWRSNLRTSLAVENIVKQSFNYEYISIIGLMGYEAQIAGLVDAQKEQKLKSFFVRQLKKSSIHELCKRRKESIEKIKNLGIELKLVNGGGTGSLESTREENAVTEVTIGSGFFNSHLFDNYTLFKHKPAACFAVEVVRIPKKGLATCLGGGYIASGGTGNEKQPLPYLPEGLKLTQNEGAGEVQTPLIDLKEELSIGDPVFFRHSKAGELCERFNELYLISNGEIVSVEKTYRGEGMCFL</sequence>
<dbReference type="InterPro" id="IPR029066">
    <property type="entry name" value="PLP-binding_barrel"/>
</dbReference>
<evidence type="ECO:0000313" key="3">
    <source>
        <dbReference type="Proteomes" id="UP000007590"/>
    </source>
</evidence>
<organism evidence="2 3">
    <name type="scientific">Solitalea canadensis (strain ATCC 29591 / DSM 3403 / JCM 21819 / LMG 8368 / NBRC 15130 / NCIMB 12057 / USAM 9D)</name>
    <name type="common">Flexibacter canadensis</name>
    <dbReference type="NCBI Taxonomy" id="929556"/>
    <lineage>
        <taxon>Bacteria</taxon>
        <taxon>Pseudomonadati</taxon>
        <taxon>Bacteroidota</taxon>
        <taxon>Sphingobacteriia</taxon>
        <taxon>Sphingobacteriales</taxon>
        <taxon>Sphingobacteriaceae</taxon>
        <taxon>Solitalea</taxon>
    </lineage>
</organism>
<dbReference type="STRING" id="929556.Solca_1370"/>
<dbReference type="PANTHER" id="PTHR28004:SF2">
    <property type="entry name" value="D-SERINE DEHYDRATASE"/>
    <property type="match status" value="1"/>
</dbReference>
<dbReference type="GO" id="GO:0036088">
    <property type="term" value="P:D-serine catabolic process"/>
    <property type="evidence" value="ECO:0007669"/>
    <property type="project" value="TreeGrafter"/>
</dbReference>
<dbReference type="Gene3D" id="3.20.20.10">
    <property type="entry name" value="Alanine racemase"/>
    <property type="match status" value="1"/>
</dbReference>
<dbReference type="Pfam" id="PF01168">
    <property type="entry name" value="Ala_racemase_N"/>
    <property type="match status" value="1"/>
</dbReference>
<dbReference type="InterPro" id="IPR051466">
    <property type="entry name" value="D-amino_acid_metab_enzyme"/>
</dbReference>
<name>H8KTJ8_SOLCM</name>
<protein>
    <submittedName>
        <fullName evidence="2">Putative amino acid aldolase or racemase</fullName>
    </submittedName>
</protein>
<dbReference type="Proteomes" id="UP000007590">
    <property type="component" value="Chromosome"/>
</dbReference>
<dbReference type="AlphaFoldDB" id="H8KTJ8"/>
<dbReference type="PANTHER" id="PTHR28004">
    <property type="entry name" value="ZGC:162816-RELATED"/>
    <property type="match status" value="1"/>
</dbReference>
<dbReference type="eggNOG" id="COG3616">
    <property type="taxonomic scope" value="Bacteria"/>
</dbReference>
<dbReference type="EMBL" id="CP003349">
    <property type="protein sequence ID" value="AFD06456.1"/>
    <property type="molecule type" value="Genomic_DNA"/>
</dbReference>
<accession>H8KTJ8</accession>